<accession>A0A4V6WK79</accession>
<comment type="caution">
    <text evidence="2">The sequence shown here is derived from an EMBL/GenBank/DDBJ whole genome shotgun (WGS) entry which is preliminary data.</text>
</comment>
<reference evidence="2 3" key="1">
    <citation type="submission" date="2017-03" db="EMBL/GenBank/DDBJ databases">
        <title>Genomes of endolithic fungi from Antarctica.</title>
        <authorList>
            <person name="Coleine C."/>
            <person name="Masonjones S."/>
            <person name="Stajich J.E."/>
        </authorList>
    </citation>
    <scope>NUCLEOTIDE SEQUENCE [LARGE SCALE GENOMIC DNA]</scope>
    <source>
        <strain evidence="2 3">CCFEE 5184</strain>
    </source>
</reference>
<proteinExistence type="predicted"/>
<keyword evidence="1" id="KW-0472">Membrane</keyword>
<dbReference type="Proteomes" id="UP000309340">
    <property type="component" value="Unassembled WGS sequence"/>
</dbReference>
<dbReference type="EMBL" id="NAJQ01002456">
    <property type="protein sequence ID" value="TKA42969.1"/>
    <property type="molecule type" value="Genomic_DNA"/>
</dbReference>
<evidence type="ECO:0000313" key="3">
    <source>
        <dbReference type="Proteomes" id="UP000309340"/>
    </source>
</evidence>
<protein>
    <submittedName>
        <fullName evidence="2">Uncharacterized protein</fullName>
    </submittedName>
</protein>
<name>A0A4V6WK79_9PEZI</name>
<keyword evidence="1" id="KW-1133">Transmembrane helix</keyword>
<sequence length="144" mass="15206">MNTRTQSVPQASEDAPVGMLGTAFAVLSIISTIAFYLATLAGVTAMSIASAEIMMHIWENTSHALRWSDTDGGCRSCEDAGSVWGALSMIVFMVVLVITAIDDSFYVHERLGHFSRAVACVFGMGIFQAACALAVALVGGLVRV</sequence>
<keyword evidence="1" id="KW-0812">Transmembrane</keyword>
<dbReference type="AlphaFoldDB" id="A0A4V6WK79"/>
<feature type="non-terminal residue" evidence="2">
    <location>
        <position position="144"/>
    </location>
</feature>
<gene>
    <name evidence="2" type="ORF">B0A55_13766</name>
</gene>
<evidence type="ECO:0000313" key="2">
    <source>
        <dbReference type="EMBL" id="TKA42969.1"/>
    </source>
</evidence>
<keyword evidence="3" id="KW-1185">Reference proteome</keyword>
<evidence type="ECO:0000256" key="1">
    <source>
        <dbReference type="SAM" id="Phobius"/>
    </source>
</evidence>
<organism evidence="2 3">
    <name type="scientific">Friedmanniomyces simplex</name>
    <dbReference type="NCBI Taxonomy" id="329884"/>
    <lineage>
        <taxon>Eukaryota</taxon>
        <taxon>Fungi</taxon>
        <taxon>Dikarya</taxon>
        <taxon>Ascomycota</taxon>
        <taxon>Pezizomycotina</taxon>
        <taxon>Dothideomycetes</taxon>
        <taxon>Dothideomycetidae</taxon>
        <taxon>Mycosphaerellales</taxon>
        <taxon>Teratosphaeriaceae</taxon>
        <taxon>Friedmanniomyces</taxon>
    </lineage>
</organism>
<feature type="transmembrane region" description="Helical" evidence="1">
    <location>
        <begin position="20"/>
        <end position="45"/>
    </location>
</feature>
<feature type="transmembrane region" description="Helical" evidence="1">
    <location>
        <begin position="83"/>
        <end position="101"/>
    </location>
</feature>
<feature type="transmembrane region" description="Helical" evidence="1">
    <location>
        <begin position="121"/>
        <end position="142"/>
    </location>
</feature>